<keyword evidence="5 6" id="KW-0472">Membrane</keyword>
<dbReference type="EMBL" id="CAXLJM020000072">
    <property type="protein sequence ID" value="CAL8126450.1"/>
    <property type="molecule type" value="Genomic_DNA"/>
</dbReference>
<feature type="transmembrane region" description="Helical" evidence="6">
    <location>
        <begin position="103"/>
        <end position="124"/>
    </location>
</feature>
<comment type="caution">
    <text evidence="7">The sequence shown here is derived from an EMBL/GenBank/DDBJ whole genome shotgun (WGS) entry which is preliminary data.</text>
</comment>
<keyword evidence="8" id="KW-1185">Reference proteome</keyword>
<evidence type="ECO:0000313" key="8">
    <source>
        <dbReference type="Proteomes" id="UP001642540"/>
    </source>
</evidence>
<dbReference type="PANTHER" id="PTHR22779:SF6">
    <property type="entry name" value="SD17342P"/>
    <property type="match status" value="1"/>
</dbReference>
<evidence type="ECO:0000256" key="3">
    <source>
        <dbReference type="ARBA" id="ARBA00022692"/>
    </source>
</evidence>
<name>A0ABP1RCT3_9HEXA</name>
<dbReference type="PANTHER" id="PTHR22779">
    <property type="entry name" value="SD17342P"/>
    <property type="match status" value="1"/>
</dbReference>
<evidence type="ECO:0000256" key="4">
    <source>
        <dbReference type="ARBA" id="ARBA00022989"/>
    </source>
</evidence>
<evidence type="ECO:0008006" key="9">
    <source>
        <dbReference type="Google" id="ProtNLM"/>
    </source>
</evidence>
<dbReference type="Pfam" id="PF10190">
    <property type="entry name" value="Tmemb_170"/>
    <property type="match status" value="1"/>
</dbReference>
<sequence>MSSGFPGFDFASIISFSQSDQLNTFSDMWYRVFLWAFLSSIIVHVIGALIAFGTLRKHRVGRFFPLLVLLMGIVNPGTTGLITSAVIAFIYKASILQMTPFYAFVYGVGQTGVAAAFSFTRILATL</sequence>
<organism evidence="7 8">
    <name type="scientific">Orchesella dallaii</name>
    <dbReference type="NCBI Taxonomy" id="48710"/>
    <lineage>
        <taxon>Eukaryota</taxon>
        <taxon>Metazoa</taxon>
        <taxon>Ecdysozoa</taxon>
        <taxon>Arthropoda</taxon>
        <taxon>Hexapoda</taxon>
        <taxon>Collembola</taxon>
        <taxon>Entomobryomorpha</taxon>
        <taxon>Entomobryoidea</taxon>
        <taxon>Orchesellidae</taxon>
        <taxon>Orchesellinae</taxon>
        <taxon>Orchesella</taxon>
    </lineage>
</organism>
<accession>A0ABP1RCT3</accession>
<protein>
    <recommendedName>
        <fullName evidence="9">Transmembrane protein</fullName>
    </recommendedName>
</protein>
<evidence type="ECO:0000256" key="5">
    <source>
        <dbReference type="ARBA" id="ARBA00023136"/>
    </source>
</evidence>
<dbReference type="Proteomes" id="UP001642540">
    <property type="component" value="Unassembled WGS sequence"/>
</dbReference>
<comment type="similarity">
    <text evidence="2">Belongs to the TMEM170 family.</text>
</comment>
<proteinExistence type="inferred from homology"/>
<dbReference type="InterPro" id="IPR019334">
    <property type="entry name" value="TMEM170A/B/YPR153W-like"/>
</dbReference>
<evidence type="ECO:0000313" key="7">
    <source>
        <dbReference type="EMBL" id="CAL8126450.1"/>
    </source>
</evidence>
<evidence type="ECO:0000256" key="1">
    <source>
        <dbReference type="ARBA" id="ARBA00004141"/>
    </source>
</evidence>
<evidence type="ECO:0000256" key="6">
    <source>
        <dbReference type="SAM" id="Phobius"/>
    </source>
</evidence>
<keyword evidence="4 6" id="KW-1133">Transmembrane helix</keyword>
<keyword evidence="3 6" id="KW-0812">Transmembrane</keyword>
<comment type="subcellular location">
    <subcellularLocation>
        <location evidence="1">Membrane</location>
        <topology evidence="1">Multi-pass membrane protein</topology>
    </subcellularLocation>
</comment>
<gene>
    <name evidence="7" type="ORF">ODALV1_LOCUS21402</name>
</gene>
<evidence type="ECO:0000256" key="2">
    <source>
        <dbReference type="ARBA" id="ARBA00006325"/>
    </source>
</evidence>
<feature type="transmembrane region" description="Helical" evidence="6">
    <location>
        <begin position="32"/>
        <end position="55"/>
    </location>
</feature>
<feature type="transmembrane region" description="Helical" evidence="6">
    <location>
        <begin position="67"/>
        <end position="91"/>
    </location>
</feature>
<reference evidence="7 8" key="1">
    <citation type="submission" date="2024-08" db="EMBL/GenBank/DDBJ databases">
        <authorList>
            <person name="Cucini C."/>
            <person name="Frati F."/>
        </authorList>
    </citation>
    <scope>NUCLEOTIDE SEQUENCE [LARGE SCALE GENOMIC DNA]</scope>
</reference>